<dbReference type="PRINTS" id="PR00067">
    <property type="entry name" value="CATALASE"/>
</dbReference>
<evidence type="ECO:0000256" key="4">
    <source>
        <dbReference type="ARBA" id="ARBA00022723"/>
    </source>
</evidence>
<reference evidence="13" key="1">
    <citation type="submission" date="2011-08" db="EMBL/GenBank/DDBJ databases">
        <authorList>
            <person name="Rombauts S."/>
        </authorList>
    </citation>
    <scope>NUCLEOTIDE SEQUENCE</scope>
    <source>
        <strain evidence="13">London</strain>
    </source>
</reference>
<dbReference type="GO" id="GO:0004096">
    <property type="term" value="F:catalase activity"/>
    <property type="evidence" value="ECO:0007669"/>
    <property type="project" value="UniProtKB-EC"/>
</dbReference>
<keyword evidence="3 8" id="KW-0349">Heme</keyword>
<dbReference type="EnsemblMetazoa" id="tetur01g09370.1">
    <property type="protein sequence ID" value="tetur01g09370.1"/>
    <property type="gene ID" value="tetur01g09370"/>
</dbReference>
<proteinExistence type="inferred from homology"/>
<evidence type="ECO:0000256" key="7">
    <source>
        <dbReference type="ARBA" id="ARBA00023324"/>
    </source>
</evidence>
<keyword evidence="6 8" id="KW-0408">Iron</keyword>
<feature type="compositionally biased region" description="Low complexity" evidence="9">
    <location>
        <begin position="26"/>
        <end position="44"/>
    </location>
</feature>
<dbReference type="GO" id="GO:0042542">
    <property type="term" value="P:response to hydrogen peroxide"/>
    <property type="evidence" value="ECO:0007669"/>
    <property type="project" value="TreeGrafter"/>
</dbReference>
<evidence type="ECO:0000259" key="11">
    <source>
        <dbReference type="SMART" id="SM01060"/>
    </source>
</evidence>
<comment type="similarity">
    <text evidence="1">Belongs to the catalase family.</text>
</comment>
<dbReference type="InterPro" id="IPR024708">
    <property type="entry name" value="Catalase_AS"/>
</dbReference>
<dbReference type="PROSITE" id="PS51402">
    <property type="entry name" value="CATALASE_3"/>
    <property type="match status" value="1"/>
</dbReference>
<dbReference type="InterPro" id="IPR010582">
    <property type="entry name" value="Catalase_immune_responsive"/>
</dbReference>
<accession>T1JS61</accession>
<dbReference type="InterPro" id="IPR011614">
    <property type="entry name" value="Catalase_core"/>
</dbReference>
<evidence type="ECO:0000256" key="2">
    <source>
        <dbReference type="ARBA" id="ARBA00022559"/>
    </source>
</evidence>
<dbReference type="GO" id="GO:0042744">
    <property type="term" value="P:hydrogen peroxide catabolic process"/>
    <property type="evidence" value="ECO:0007669"/>
    <property type="project" value="UniProtKB-KW"/>
</dbReference>
<feature type="binding site" description="axial binding residue" evidence="8">
    <location>
        <position position="436"/>
    </location>
    <ligand>
        <name>heme</name>
        <dbReference type="ChEBI" id="CHEBI:30413"/>
    </ligand>
    <ligandPart>
        <name>Fe</name>
        <dbReference type="ChEBI" id="CHEBI:18248"/>
    </ligandPart>
</feature>
<dbReference type="Pfam" id="PF06628">
    <property type="entry name" value="Catalase-rel"/>
    <property type="match status" value="1"/>
</dbReference>
<feature type="region of interest" description="Disordered" evidence="9">
    <location>
        <begin position="26"/>
        <end position="47"/>
    </location>
</feature>
<name>T1JS61_TETUR</name>
<evidence type="ECO:0000313" key="13">
    <source>
        <dbReference type="Proteomes" id="UP000015104"/>
    </source>
</evidence>
<dbReference type="PROSITE" id="PS00438">
    <property type="entry name" value="CATALASE_2"/>
    <property type="match status" value="1"/>
</dbReference>
<dbReference type="Proteomes" id="UP000015104">
    <property type="component" value="Unassembled WGS sequence"/>
</dbReference>
<evidence type="ECO:0000256" key="5">
    <source>
        <dbReference type="ARBA" id="ARBA00023002"/>
    </source>
</evidence>
<evidence type="ECO:0000256" key="9">
    <source>
        <dbReference type="SAM" id="MobiDB-lite"/>
    </source>
</evidence>
<evidence type="ECO:0000313" key="12">
    <source>
        <dbReference type="EnsemblMetazoa" id="tetur01g09370.1"/>
    </source>
</evidence>
<dbReference type="InterPro" id="IPR018028">
    <property type="entry name" value="Catalase"/>
</dbReference>
<dbReference type="AlphaFoldDB" id="T1JS61"/>
<dbReference type="GO" id="GO:0005739">
    <property type="term" value="C:mitochondrion"/>
    <property type="evidence" value="ECO:0007669"/>
    <property type="project" value="TreeGrafter"/>
</dbReference>
<sequence>MIPFRIIAIIICASFLSITNSFKNGTSPSKSPSALPSSITSTSPNEQFDELPEPILPNTGPGGFYDGNLTAQENKYHATIDDDFITSPLTFSGKHYTRFGGAPVHEKINVLTAGKKGPLLMEDITFFEEMSHFSRERIPERVVHAKGTGAFGYFEVTNPHVTAFTKASFLSKPGKRTKVAVRFSTVAGSKGSADTVRDPRGFSVKLYTDEGNFDLLMLNFPVFFVRDPLRFFNFIHSQKKDPQSNLINYDYFWDYISLTPETLHAVSYLFTDLGTPDGYRHIHGFSLSTFKLVNRYDKVVFGRWHFLTNQGIRNLTADIATKLAGSNPDYATEDLFKAIHAGNYPSWRVCIQVMTQKQAHKWKHSPFDPTKVKRLVGDILWPLKHFPLIEAGKLVLTHNPKNFFADIEQLAFNPANLVPGIEPSTEKILQGRLVSYHEAQSYRLGTNFFKLPVNQAASDTAYPNIRDGGYCYDDNGGKGPNYFPNSFDFKKEDETEKPSKWKLPSYVEVKRYDTTHDDNYSQVSKFWEALAPKDRDHLIYNLSTHLKRAKKFIQERFLYHVRIAHPEYGHRLKEALDFFAGK</sequence>
<keyword evidence="5" id="KW-0560">Oxidoreductase</keyword>
<dbReference type="InterPro" id="IPR020835">
    <property type="entry name" value="Catalase_sf"/>
</dbReference>
<dbReference type="GO" id="GO:0046872">
    <property type="term" value="F:metal ion binding"/>
    <property type="evidence" value="ECO:0007669"/>
    <property type="project" value="UniProtKB-KW"/>
</dbReference>
<protein>
    <recommendedName>
        <fullName evidence="11">Catalase core domain-containing protein</fullName>
    </recommendedName>
</protein>
<keyword evidence="2" id="KW-0575">Peroxidase</keyword>
<dbReference type="SUPFAM" id="SSF56634">
    <property type="entry name" value="Heme-dependent catalase-like"/>
    <property type="match status" value="1"/>
</dbReference>
<dbReference type="HOGENOM" id="CLU_010645_2_0_1"/>
<dbReference type="Pfam" id="PF00199">
    <property type="entry name" value="Catalase"/>
    <property type="match status" value="1"/>
</dbReference>
<keyword evidence="7" id="KW-0376">Hydrogen peroxide</keyword>
<dbReference type="GO" id="GO:0005777">
    <property type="term" value="C:peroxisome"/>
    <property type="evidence" value="ECO:0007669"/>
    <property type="project" value="TreeGrafter"/>
</dbReference>
<organism evidence="12 13">
    <name type="scientific">Tetranychus urticae</name>
    <name type="common">Two-spotted spider mite</name>
    <dbReference type="NCBI Taxonomy" id="32264"/>
    <lineage>
        <taxon>Eukaryota</taxon>
        <taxon>Metazoa</taxon>
        <taxon>Ecdysozoa</taxon>
        <taxon>Arthropoda</taxon>
        <taxon>Chelicerata</taxon>
        <taxon>Arachnida</taxon>
        <taxon>Acari</taxon>
        <taxon>Acariformes</taxon>
        <taxon>Trombidiformes</taxon>
        <taxon>Prostigmata</taxon>
        <taxon>Eleutherengona</taxon>
        <taxon>Raphignathae</taxon>
        <taxon>Tetranychoidea</taxon>
        <taxon>Tetranychidae</taxon>
        <taxon>Tetranychus</taxon>
    </lineage>
</organism>
<evidence type="ECO:0000256" key="10">
    <source>
        <dbReference type="SAM" id="SignalP"/>
    </source>
</evidence>
<keyword evidence="13" id="KW-1185">Reference proteome</keyword>
<keyword evidence="10" id="KW-0732">Signal</keyword>
<feature type="chain" id="PRO_5004590753" description="Catalase core domain-containing protein" evidence="10">
    <location>
        <begin position="22"/>
        <end position="582"/>
    </location>
</feature>
<dbReference type="PANTHER" id="PTHR11465">
    <property type="entry name" value="CATALASE"/>
    <property type="match status" value="1"/>
</dbReference>
<dbReference type="FunFam" id="2.40.180.10:FF:000001">
    <property type="entry name" value="Catalase"/>
    <property type="match status" value="1"/>
</dbReference>
<comment type="cofactor">
    <cofactor evidence="8">
        <name>heme</name>
        <dbReference type="ChEBI" id="CHEBI:30413"/>
    </cofactor>
</comment>
<dbReference type="GO" id="GO:0020037">
    <property type="term" value="F:heme binding"/>
    <property type="evidence" value="ECO:0007669"/>
    <property type="project" value="InterPro"/>
</dbReference>
<evidence type="ECO:0000256" key="8">
    <source>
        <dbReference type="PIRSR" id="PIRSR038928-2"/>
    </source>
</evidence>
<evidence type="ECO:0000256" key="3">
    <source>
        <dbReference type="ARBA" id="ARBA00022617"/>
    </source>
</evidence>
<evidence type="ECO:0000256" key="6">
    <source>
        <dbReference type="ARBA" id="ARBA00023004"/>
    </source>
</evidence>
<dbReference type="PIRSF" id="PIRSF038928">
    <property type="entry name" value="Catalase_clade1-3"/>
    <property type="match status" value="1"/>
</dbReference>
<dbReference type="InterPro" id="IPR024711">
    <property type="entry name" value="Catalase_clade1/3"/>
</dbReference>
<dbReference type="SMART" id="SM01060">
    <property type="entry name" value="Catalase"/>
    <property type="match status" value="1"/>
</dbReference>
<keyword evidence="4 8" id="KW-0479">Metal-binding</keyword>
<dbReference type="eggNOG" id="KOG0047">
    <property type="taxonomic scope" value="Eukaryota"/>
</dbReference>
<dbReference type="Gene3D" id="2.40.180.10">
    <property type="entry name" value="Catalase core domain"/>
    <property type="match status" value="1"/>
</dbReference>
<feature type="domain" description="Catalase core" evidence="11">
    <location>
        <begin position="97"/>
        <end position="491"/>
    </location>
</feature>
<dbReference type="STRING" id="32264.T1JS61"/>
<feature type="signal peptide" evidence="10">
    <location>
        <begin position="1"/>
        <end position="21"/>
    </location>
</feature>
<evidence type="ECO:0000256" key="1">
    <source>
        <dbReference type="ARBA" id="ARBA00005329"/>
    </source>
</evidence>
<dbReference type="PANTHER" id="PTHR11465:SF9">
    <property type="entry name" value="CATALASE"/>
    <property type="match status" value="1"/>
</dbReference>
<dbReference type="EMBL" id="CAEY01000458">
    <property type="status" value="NOT_ANNOTATED_CDS"/>
    <property type="molecule type" value="Genomic_DNA"/>
</dbReference>
<reference evidence="12" key="2">
    <citation type="submission" date="2015-06" db="UniProtKB">
        <authorList>
            <consortium name="EnsemblMetazoa"/>
        </authorList>
    </citation>
    <scope>IDENTIFICATION</scope>
</reference>